<name>A0ABQ4IL84_9ACTN</name>
<dbReference type="EMBL" id="BOPA01000046">
    <property type="protein sequence ID" value="GIJ18670.1"/>
    <property type="molecule type" value="Genomic_DNA"/>
</dbReference>
<evidence type="ECO:0000313" key="2">
    <source>
        <dbReference type="Proteomes" id="UP000647860"/>
    </source>
</evidence>
<sequence>MVAVLVVCLWEDGRGPWWTVMNETTFETSNPVDLHPVRLATSEAYRRATPRERGVVKALTLRNSCCRPQPPASRRLAVLSAASTTPVRPRPLSRCPGIEQHLSGSGSMMRVMHVAKQLTSVDNPTRLWLACSIR</sequence>
<keyword evidence="2" id="KW-1185">Reference proteome</keyword>
<dbReference type="Proteomes" id="UP000647860">
    <property type="component" value="Unassembled WGS sequence"/>
</dbReference>
<evidence type="ECO:0000313" key="1">
    <source>
        <dbReference type="EMBL" id="GIJ18670.1"/>
    </source>
</evidence>
<gene>
    <name evidence="1" type="ORF">Vgi01_53540</name>
</gene>
<proteinExistence type="predicted"/>
<accession>A0ABQ4IL84</accession>
<comment type="caution">
    <text evidence="1">The sequence shown here is derived from an EMBL/GenBank/DDBJ whole genome shotgun (WGS) entry which is preliminary data.</text>
</comment>
<organism evidence="1 2">
    <name type="scientific">Micromonospora gifhornensis</name>
    <dbReference type="NCBI Taxonomy" id="84594"/>
    <lineage>
        <taxon>Bacteria</taxon>
        <taxon>Bacillati</taxon>
        <taxon>Actinomycetota</taxon>
        <taxon>Actinomycetes</taxon>
        <taxon>Micromonosporales</taxon>
        <taxon>Micromonosporaceae</taxon>
        <taxon>Micromonospora</taxon>
    </lineage>
</organism>
<reference evidence="1 2" key="1">
    <citation type="submission" date="2021-01" db="EMBL/GenBank/DDBJ databases">
        <title>Whole genome shotgun sequence of Verrucosispora gifhornensis NBRC 16317.</title>
        <authorList>
            <person name="Komaki H."/>
            <person name="Tamura T."/>
        </authorList>
    </citation>
    <scope>NUCLEOTIDE SEQUENCE [LARGE SCALE GENOMIC DNA]</scope>
    <source>
        <strain evidence="1 2">NBRC 16317</strain>
    </source>
</reference>
<protein>
    <submittedName>
        <fullName evidence="1">Uncharacterized protein</fullName>
    </submittedName>
</protein>